<keyword evidence="1" id="KW-0233">DNA recombination</keyword>
<dbReference type="Pfam" id="PF00589">
    <property type="entry name" value="Phage_integrase"/>
    <property type="match status" value="1"/>
</dbReference>
<dbReference type="InterPro" id="IPR011010">
    <property type="entry name" value="DNA_brk_join_enz"/>
</dbReference>
<dbReference type="InterPro" id="IPR002104">
    <property type="entry name" value="Integrase_catalytic"/>
</dbReference>
<feature type="domain" description="Tyr recombinase" evidence="2">
    <location>
        <begin position="1"/>
        <end position="109"/>
    </location>
</feature>
<dbReference type="RefSeq" id="WP_169413891.1">
    <property type="nucleotide sequence ID" value="NZ_JAAXKZ010000060.1"/>
</dbReference>
<evidence type="ECO:0000313" key="3">
    <source>
        <dbReference type="EMBL" id="NMH93188.1"/>
    </source>
</evidence>
<comment type="caution">
    <text evidence="3">The sequence shown here is derived from an EMBL/GenBank/DDBJ whole genome shotgun (WGS) entry which is preliminary data.</text>
</comment>
<dbReference type="GO" id="GO:0015074">
    <property type="term" value="P:DNA integration"/>
    <property type="evidence" value="ECO:0007669"/>
    <property type="project" value="InterPro"/>
</dbReference>
<evidence type="ECO:0000259" key="2">
    <source>
        <dbReference type="PROSITE" id="PS51898"/>
    </source>
</evidence>
<organism evidence="3 4">
    <name type="scientific">Pseudonocardia bannensis</name>
    <dbReference type="NCBI Taxonomy" id="630973"/>
    <lineage>
        <taxon>Bacteria</taxon>
        <taxon>Bacillati</taxon>
        <taxon>Actinomycetota</taxon>
        <taxon>Actinomycetes</taxon>
        <taxon>Pseudonocardiales</taxon>
        <taxon>Pseudonocardiaceae</taxon>
        <taxon>Pseudonocardia</taxon>
    </lineage>
</organism>
<reference evidence="3 4" key="1">
    <citation type="submission" date="2020-04" db="EMBL/GenBank/DDBJ databases">
        <authorList>
            <person name="Klaysubun C."/>
            <person name="Duangmal K."/>
            <person name="Lipun K."/>
        </authorList>
    </citation>
    <scope>NUCLEOTIDE SEQUENCE [LARGE SCALE GENOMIC DNA]</scope>
    <source>
        <strain evidence="3 4">DSM 45300</strain>
    </source>
</reference>
<protein>
    <submittedName>
        <fullName evidence="3">Tyrosine-type recombinase/integrase</fullName>
    </submittedName>
</protein>
<accession>A0A848DKG3</accession>
<dbReference type="Gene3D" id="1.10.443.10">
    <property type="entry name" value="Intergrase catalytic core"/>
    <property type="match status" value="1"/>
</dbReference>
<dbReference type="PROSITE" id="PS51898">
    <property type="entry name" value="TYR_RECOMBINASE"/>
    <property type="match status" value="1"/>
</dbReference>
<proteinExistence type="predicted"/>
<name>A0A848DKG3_9PSEU</name>
<keyword evidence="4" id="KW-1185">Reference proteome</keyword>
<dbReference type="Proteomes" id="UP000586918">
    <property type="component" value="Unassembled WGS sequence"/>
</dbReference>
<dbReference type="AlphaFoldDB" id="A0A848DKG3"/>
<dbReference type="GO" id="GO:0006310">
    <property type="term" value="P:DNA recombination"/>
    <property type="evidence" value="ECO:0007669"/>
    <property type="project" value="UniProtKB-KW"/>
</dbReference>
<evidence type="ECO:0000256" key="1">
    <source>
        <dbReference type="ARBA" id="ARBA00023172"/>
    </source>
</evidence>
<evidence type="ECO:0000313" key="4">
    <source>
        <dbReference type="Proteomes" id="UP000586918"/>
    </source>
</evidence>
<dbReference type="InterPro" id="IPR013762">
    <property type="entry name" value="Integrase-like_cat_sf"/>
</dbReference>
<gene>
    <name evidence="3" type="ORF">HF519_16740</name>
</gene>
<sequence length="119" mass="13338">MRTITPPDWVIELLRRRHKESHGPWVFPSTSSNLRDPDNTRKQLREVLADTEWKGLHPHAFRHLVATRLDAAGLSAREIADYLGHERVSMTQDVYMSRKANGANAAAALNAFGPPESVG</sequence>
<dbReference type="SUPFAM" id="SSF56349">
    <property type="entry name" value="DNA breaking-rejoining enzymes"/>
    <property type="match status" value="1"/>
</dbReference>
<dbReference type="GO" id="GO:0003677">
    <property type="term" value="F:DNA binding"/>
    <property type="evidence" value="ECO:0007669"/>
    <property type="project" value="InterPro"/>
</dbReference>
<dbReference type="EMBL" id="JAAXKZ010000060">
    <property type="protein sequence ID" value="NMH93188.1"/>
    <property type="molecule type" value="Genomic_DNA"/>
</dbReference>